<dbReference type="EMBL" id="JBGUBD010000015">
    <property type="protein sequence ID" value="MFA9480060.1"/>
    <property type="molecule type" value="Genomic_DNA"/>
</dbReference>
<evidence type="ECO:0000313" key="1">
    <source>
        <dbReference type="EMBL" id="MFA9480060.1"/>
    </source>
</evidence>
<protein>
    <submittedName>
        <fullName evidence="1">Uncharacterized protein</fullName>
    </submittedName>
</protein>
<evidence type="ECO:0000313" key="2">
    <source>
        <dbReference type="Proteomes" id="UP001575105"/>
    </source>
</evidence>
<gene>
    <name evidence="1" type="ORF">ACERK3_17435</name>
</gene>
<sequence length="69" mass="8136">MHQVLCLSGRPQRLREDMRLRAAEVLDRFGIEAEALLDTTTRRTPLRSKWLLRDRLDMAVEEAYNHVES</sequence>
<organism evidence="1 2">
    <name type="scientific">Natronomicrosphaera hydrolytica</name>
    <dbReference type="NCBI Taxonomy" id="3242702"/>
    <lineage>
        <taxon>Bacteria</taxon>
        <taxon>Pseudomonadati</taxon>
        <taxon>Planctomycetota</taxon>
        <taxon>Phycisphaerae</taxon>
        <taxon>Phycisphaerales</taxon>
        <taxon>Phycisphaeraceae</taxon>
        <taxon>Natronomicrosphaera</taxon>
    </lineage>
</organism>
<reference evidence="1 2" key="1">
    <citation type="submission" date="2024-08" db="EMBL/GenBank/DDBJ databases">
        <title>Whole-genome sequencing of halo(alkali)philic microorganisms from hypersaline lakes.</title>
        <authorList>
            <person name="Sorokin D.Y."/>
            <person name="Merkel A.Y."/>
            <person name="Messina E."/>
            <person name="Yakimov M."/>
        </authorList>
    </citation>
    <scope>NUCLEOTIDE SEQUENCE [LARGE SCALE GENOMIC DNA]</scope>
    <source>
        <strain evidence="1 2">AB-hyl4</strain>
    </source>
</reference>
<comment type="caution">
    <text evidence="1">The sequence shown here is derived from an EMBL/GenBank/DDBJ whole genome shotgun (WGS) entry which is preliminary data.</text>
</comment>
<proteinExistence type="predicted"/>
<dbReference type="RefSeq" id="WP_425346986.1">
    <property type="nucleotide sequence ID" value="NZ_JBGUBD010000015.1"/>
</dbReference>
<accession>A0ABV4U8W7</accession>
<name>A0ABV4U8W7_9BACT</name>
<dbReference type="Proteomes" id="UP001575105">
    <property type="component" value="Unassembled WGS sequence"/>
</dbReference>
<keyword evidence="2" id="KW-1185">Reference proteome</keyword>